<keyword evidence="3" id="KW-1185">Reference proteome</keyword>
<dbReference type="KEGG" id="psti:SOO65_02495"/>
<dbReference type="RefSeq" id="WP_321396422.1">
    <property type="nucleotide sequence ID" value="NZ_CP139487.1"/>
</dbReference>
<reference evidence="2 3" key="1">
    <citation type="submission" date="2023-11" db="EMBL/GenBank/DDBJ databases">
        <title>Peredibacter starrii A3.12.</title>
        <authorList>
            <person name="Mitchell R.J."/>
        </authorList>
    </citation>
    <scope>NUCLEOTIDE SEQUENCE [LARGE SCALE GENOMIC DNA]</scope>
    <source>
        <strain evidence="2 3">A3.12</strain>
    </source>
</reference>
<organism evidence="2 3">
    <name type="scientific">Peredibacter starrii</name>
    <dbReference type="NCBI Taxonomy" id="28202"/>
    <lineage>
        <taxon>Bacteria</taxon>
        <taxon>Pseudomonadati</taxon>
        <taxon>Bdellovibrionota</taxon>
        <taxon>Bacteriovoracia</taxon>
        <taxon>Bacteriovoracales</taxon>
        <taxon>Bacteriovoracaceae</taxon>
        <taxon>Peredibacter</taxon>
    </lineage>
</organism>
<dbReference type="PANTHER" id="PTHR30005:SF0">
    <property type="entry name" value="RETROGRADE REGULATION PROTEIN 2"/>
    <property type="match status" value="1"/>
</dbReference>
<dbReference type="EMBL" id="CP139487">
    <property type="protein sequence ID" value="WPU65609.1"/>
    <property type="molecule type" value="Genomic_DNA"/>
</dbReference>
<name>A0AAX4HQM8_9BACT</name>
<dbReference type="Pfam" id="PF02541">
    <property type="entry name" value="Ppx-GppA"/>
    <property type="match status" value="1"/>
</dbReference>
<accession>A0AAX4HQM8</accession>
<dbReference type="SUPFAM" id="SSF53067">
    <property type="entry name" value="Actin-like ATPase domain"/>
    <property type="match status" value="2"/>
</dbReference>
<dbReference type="Proteomes" id="UP001324634">
    <property type="component" value="Chromosome"/>
</dbReference>
<dbReference type="Gene3D" id="3.30.420.40">
    <property type="match status" value="1"/>
</dbReference>
<dbReference type="CDD" id="cd24054">
    <property type="entry name" value="ASKHA_NBD_AaPPX-GppA_MtPPX2-like"/>
    <property type="match status" value="1"/>
</dbReference>
<dbReference type="InterPro" id="IPR050273">
    <property type="entry name" value="GppA/Ppx_hydrolase"/>
</dbReference>
<dbReference type="Gene3D" id="3.30.420.150">
    <property type="entry name" value="Exopolyphosphatase. Domain 2"/>
    <property type="match status" value="1"/>
</dbReference>
<dbReference type="InterPro" id="IPR003695">
    <property type="entry name" value="Ppx_GppA_N"/>
</dbReference>
<protein>
    <recommendedName>
        <fullName evidence="1">Ppx/GppA phosphatase N-terminal domain-containing protein</fullName>
    </recommendedName>
</protein>
<feature type="domain" description="Ppx/GppA phosphatase N-terminal" evidence="1">
    <location>
        <begin position="19"/>
        <end position="299"/>
    </location>
</feature>
<dbReference type="GO" id="GO:0016462">
    <property type="term" value="F:pyrophosphatase activity"/>
    <property type="evidence" value="ECO:0007669"/>
    <property type="project" value="TreeGrafter"/>
</dbReference>
<gene>
    <name evidence="2" type="ORF">SOO65_02495</name>
</gene>
<proteinExistence type="predicted"/>
<dbReference type="PANTHER" id="PTHR30005">
    <property type="entry name" value="EXOPOLYPHOSPHATASE"/>
    <property type="match status" value="1"/>
</dbReference>
<dbReference type="AlphaFoldDB" id="A0AAX4HQM8"/>
<dbReference type="InterPro" id="IPR043129">
    <property type="entry name" value="ATPase_NBD"/>
</dbReference>
<evidence type="ECO:0000313" key="3">
    <source>
        <dbReference type="Proteomes" id="UP001324634"/>
    </source>
</evidence>
<sequence>MMSDIRASIDIGSNSVLLLVADVSNGKLKEISKRSEITQLGKDLDKNKAFHADSMKATYEAIKSYAEDCDKHGVPREKIIATATEAARVAGNAAEFFQKIEDELKVHINIITAEAEAYFSTKGILFDSKFDSEIITIMDIGGASTELIKVNTKNFQILETISMPIGAVRSTQWLHDDLFVQNLQKVFLDFRTSIDKFQTKELFCVAGTVTSLGNMHLQRKEFEEDEVHGLKLKVEDIDNLFKKYSNSNPEQFLEQFPFLQKRSQSIRGGLHLVYHLAHRLLVKEITISTYGLRFGTLLEGKIKKEFLNGK</sequence>
<evidence type="ECO:0000313" key="2">
    <source>
        <dbReference type="EMBL" id="WPU65609.1"/>
    </source>
</evidence>
<evidence type="ECO:0000259" key="1">
    <source>
        <dbReference type="Pfam" id="PF02541"/>
    </source>
</evidence>